<dbReference type="Proteomes" id="UP001597227">
    <property type="component" value="Unassembled WGS sequence"/>
</dbReference>
<organism evidence="2 3">
    <name type="scientific">Fredinandcohnia salidurans</name>
    <dbReference type="NCBI Taxonomy" id="2595041"/>
    <lineage>
        <taxon>Bacteria</taxon>
        <taxon>Bacillati</taxon>
        <taxon>Bacillota</taxon>
        <taxon>Bacilli</taxon>
        <taxon>Bacillales</taxon>
        <taxon>Bacillaceae</taxon>
        <taxon>Fredinandcohnia</taxon>
    </lineage>
</organism>
<dbReference type="InterPro" id="IPR011330">
    <property type="entry name" value="Glyco_hydro/deAcase_b/a-brl"/>
</dbReference>
<dbReference type="CDD" id="cd10923">
    <property type="entry name" value="CE4_COG5298"/>
    <property type="match status" value="1"/>
</dbReference>
<accession>A0ABW4MQL1</accession>
<name>A0ABW4MQL1_9BACI</name>
<feature type="transmembrane region" description="Helical" evidence="1">
    <location>
        <begin position="513"/>
        <end position="531"/>
    </location>
</feature>
<keyword evidence="1" id="KW-0812">Transmembrane</keyword>
<dbReference type="Pfam" id="PF10096">
    <property type="entry name" value="DUF2334"/>
    <property type="match status" value="1"/>
</dbReference>
<dbReference type="InterPro" id="IPR018763">
    <property type="entry name" value="DUF2334"/>
</dbReference>
<evidence type="ECO:0000313" key="2">
    <source>
        <dbReference type="EMBL" id="MFD1780198.1"/>
    </source>
</evidence>
<reference evidence="3" key="1">
    <citation type="journal article" date="2019" name="Int. J. Syst. Evol. Microbiol.">
        <title>The Global Catalogue of Microorganisms (GCM) 10K type strain sequencing project: providing services to taxonomists for standard genome sequencing and annotation.</title>
        <authorList>
            <consortium name="The Broad Institute Genomics Platform"/>
            <consortium name="The Broad Institute Genome Sequencing Center for Infectious Disease"/>
            <person name="Wu L."/>
            <person name="Ma J."/>
        </authorList>
    </citation>
    <scope>NUCLEOTIDE SEQUENCE [LARGE SCALE GENOMIC DNA]</scope>
    <source>
        <strain evidence="3">CCUG 15531</strain>
    </source>
</reference>
<keyword evidence="1" id="KW-0472">Membrane</keyword>
<dbReference type="EMBL" id="JBHUEK010000025">
    <property type="protein sequence ID" value="MFD1780198.1"/>
    <property type="molecule type" value="Genomic_DNA"/>
</dbReference>
<dbReference type="RefSeq" id="WP_388039782.1">
    <property type="nucleotide sequence ID" value="NZ_JBHUEK010000025.1"/>
</dbReference>
<comment type="caution">
    <text evidence="2">The sequence shown here is derived from an EMBL/GenBank/DDBJ whole genome shotgun (WGS) entry which is preliminary data.</text>
</comment>
<protein>
    <submittedName>
        <fullName evidence="2">DUF2334 domain-containing protein</fullName>
    </submittedName>
</protein>
<keyword evidence="3" id="KW-1185">Reference proteome</keyword>
<gene>
    <name evidence="2" type="ORF">ACFSFW_16160</name>
</gene>
<proteinExistence type="predicted"/>
<keyword evidence="1" id="KW-1133">Transmembrane helix</keyword>
<evidence type="ECO:0000313" key="3">
    <source>
        <dbReference type="Proteomes" id="UP001597227"/>
    </source>
</evidence>
<dbReference type="SUPFAM" id="SSF88713">
    <property type="entry name" value="Glycoside hydrolase/deacetylase"/>
    <property type="match status" value="1"/>
</dbReference>
<evidence type="ECO:0000256" key="1">
    <source>
        <dbReference type="SAM" id="Phobius"/>
    </source>
</evidence>
<sequence length="537" mass="61605">MNQRTYINWKIIMSIALMIGLIYAPTAKAAAKDPKVLVIFSSQTNQVDEHQRLLDMLISHFTEDISFKSSNEVGAGDMKGVTHLFYYGQTQEQLPPKVIEIMAAFDGTVMSIGLNIEQQHAIFPFIKASQTELYTEELYLPEENKTIKVDPTNIIQIETTAATLIEAKQATQSYPLLVKKENKYYYATNNLFPPISNFLAEALHEVFNTEHQAPTQAYLRLEDVNPASDSKQLMEIARILERRDIPYMVSVIPVYLDPQTDEEYHIKDTPDVRAALKYMQDNGGSIILHGYTDQYENAKTGDGFEFWDATQNSPITQNEQKYIKNRVQQGLQDLVEYKLYPLAFEAPHYAMSQTGYKLLSEHFSTIIGQLQLTDKDWRIMTESPYITKPTYLHGMQLLPETIRYVRYEDPQSIQEMKSRIHDFTTVRDGVIGGFYHPFLGTRGLIEILDEFEKIPGVQWIDLKKLKNTVKAEGIWIESDNGKMDWDIDRDSFVDKTVIPLSLAELFHLFRDNTLWVIMGAAFTLFIAVVSLKRGEST</sequence>